<organism evidence="1 2">
    <name type="scientific">Gossypium stocksii</name>
    <dbReference type="NCBI Taxonomy" id="47602"/>
    <lineage>
        <taxon>Eukaryota</taxon>
        <taxon>Viridiplantae</taxon>
        <taxon>Streptophyta</taxon>
        <taxon>Embryophyta</taxon>
        <taxon>Tracheophyta</taxon>
        <taxon>Spermatophyta</taxon>
        <taxon>Magnoliopsida</taxon>
        <taxon>eudicotyledons</taxon>
        <taxon>Gunneridae</taxon>
        <taxon>Pentapetalae</taxon>
        <taxon>rosids</taxon>
        <taxon>malvids</taxon>
        <taxon>Malvales</taxon>
        <taxon>Malvaceae</taxon>
        <taxon>Malvoideae</taxon>
        <taxon>Gossypium</taxon>
    </lineage>
</organism>
<proteinExistence type="predicted"/>
<name>A0A9D3V5H8_9ROSI</name>
<protein>
    <submittedName>
        <fullName evidence="1">Uncharacterized protein</fullName>
    </submittedName>
</protein>
<gene>
    <name evidence="1" type="ORF">J1N35_024394</name>
</gene>
<dbReference type="Proteomes" id="UP000828251">
    <property type="component" value="Unassembled WGS sequence"/>
</dbReference>
<keyword evidence="2" id="KW-1185">Reference proteome</keyword>
<dbReference type="AlphaFoldDB" id="A0A9D3V5H8"/>
<dbReference type="EMBL" id="JAIQCV010000008">
    <property type="protein sequence ID" value="KAH1072066.1"/>
    <property type="molecule type" value="Genomic_DNA"/>
</dbReference>
<evidence type="ECO:0000313" key="1">
    <source>
        <dbReference type="EMBL" id="KAH1072066.1"/>
    </source>
</evidence>
<comment type="caution">
    <text evidence="1">The sequence shown here is derived from an EMBL/GenBank/DDBJ whole genome shotgun (WGS) entry which is preliminary data.</text>
</comment>
<reference evidence="1 2" key="1">
    <citation type="journal article" date="2021" name="Plant Biotechnol. J.">
        <title>Multi-omics assisted identification of the key and species-specific regulatory components of drought-tolerant mechanisms in Gossypium stocksii.</title>
        <authorList>
            <person name="Yu D."/>
            <person name="Ke L."/>
            <person name="Zhang D."/>
            <person name="Wu Y."/>
            <person name="Sun Y."/>
            <person name="Mei J."/>
            <person name="Sun J."/>
            <person name="Sun Y."/>
        </authorList>
    </citation>
    <scope>NUCLEOTIDE SEQUENCE [LARGE SCALE GENOMIC DNA]</scope>
    <source>
        <strain evidence="2">cv. E1</strain>
        <tissue evidence="1">Leaf</tissue>
    </source>
</reference>
<accession>A0A9D3V5H8</accession>
<evidence type="ECO:0000313" key="2">
    <source>
        <dbReference type="Proteomes" id="UP000828251"/>
    </source>
</evidence>
<sequence>MDHPSVIQVQWELVLSYTTMREVGLQNITLLRKIREKAKEETQETLTALEPHLYKVDSATCVSTSEGNASILLFRGTWWKVFSRFPCSHCPWQEHPVLPRGSFQGPAIIGCPGASMTIGPHRIPDFGIIIFSASLTLHAELWTLNTRLPQSHGTGLGRNWRLNLIVTRLNSEECNADC</sequence>